<reference evidence="1" key="1">
    <citation type="submission" date="2022-06" db="EMBL/GenBank/DDBJ databases">
        <authorList>
            <person name="Legras J.-L."/>
            <person name="Devillers H."/>
            <person name="Grondin C."/>
        </authorList>
    </citation>
    <scope>NUCLEOTIDE SEQUENCE</scope>
    <source>
        <strain evidence="1">CLIB 1444</strain>
    </source>
</reference>
<evidence type="ECO:0000313" key="2">
    <source>
        <dbReference type="Proteomes" id="UP001152531"/>
    </source>
</evidence>
<keyword evidence="2" id="KW-1185">Reference proteome</keyword>
<accession>A0ACA9YBU1</accession>
<dbReference type="EMBL" id="CALSDN010000008">
    <property type="protein sequence ID" value="CAH6722246.1"/>
    <property type="molecule type" value="Genomic_DNA"/>
</dbReference>
<evidence type="ECO:0000313" key="1">
    <source>
        <dbReference type="EMBL" id="CAH6722246.1"/>
    </source>
</evidence>
<gene>
    <name evidence="1" type="ORF">CLIB1444_08S05138</name>
</gene>
<dbReference type="Proteomes" id="UP001152531">
    <property type="component" value="Unassembled WGS sequence"/>
</dbReference>
<name>A0ACA9YBU1_9ASCO</name>
<proteinExistence type="predicted"/>
<organism evidence="1 2">
    <name type="scientific">[Candida] jaroonii</name>
    <dbReference type="NCBI Taxonomy" id="467808"/>
    <lineage>
        <taxon>Eukaryota</taxon>
        <taxon>Fungi</taxon>
        <taxon>Dikarya</taxon>
        <taxon>Ascomycota</taxon>
        <taxon>Saccharomycotina</taxon>
        <taxon>Pichiomycetes</taxon>
        <taxon>Debaryomycetaceae</taxon>
        <taxon>Yamadazyma</taxon>
    </lineage>
</organism>
<sequence length="737" mass="83284">MEEVESKRMQVKVLYSFNDNSTVFLSRSSGMTSVRVASIPGLNEDIMLGGYDLKSCIQQILQSSPENFQLTTHDYAVYYKDLTEQPDEPFVSNGVLSDLLKSTDGNLIPGRVCQNVSASFLFGNKKQNSLTLEIRLKFHTIEKYVTGESANSASASSSTIVKPDSNRNYNNNTNSNNFKRSNEYEDQQPKKYHKSPSVQPAKATRTKSLPVYNQPFNNMYNIRNADKMNTSSRYDPQSIQNRFKSAPFLDARVIDKPKVLRRRRNEPTRAVRTRSMINTRVISSPIHEEDCDDSDDTEYNDNNAKTVEGDDDDDEDEDENDTGIETSPYTPQQPPYKPNIDHHFESLPDLEDLDSKRTHMIHSNKIPENHGLVCVNQNCLTKSSITWRYFELDFQPHFLDIHKSEEFDKNNYEGMYGPMCNACYLFLRTKGFMRPSMVVKKYLQQQSYKKSKAKEDPKLFQAPLPPNSSIHNDNSSVQKKLNQIASSPMIGHKFVTPSHTPSAINQVIQNSKIGNQELNDFMNQLNNFGGPLTDIDLPEGVTPPMMATKSNTRLINLDEDNNKENCPPPDITQFNSSSSPAINGTEDFEKLIIKSFSKSSPLENGWMSLFNQPNNSNSSLNSNNSNIDYEVNNAEGPTPKDHVTPLGKVEEKKVHPSLPQMKTFSTRRSPRLNKIKNISSSPPLQSALDLLEKEIDDLGNSSPQPMATRNDTGHSVLSLYKNDVSSPSEIYESKNKT</sequence>
<comment type="caution">
    <text evidence="1">The sequence shown here is derived from an EMBL/GenBank/DDBJ whole genome shotgun (WGS) entry which is preliminary data.</text>
</comment>
<protein>
    <submittedName>
        <fullName evidence="1">Uncharacterized protein</fullName>
    </submittedName>
</protein>